<keyword evidence="7" id="KW-1185">Reference proteome</keyword>
<accession>A0A5E4STP5</accession>
<dbReference type="EMBL" id="CABPRZ010000003">
    <property type="protein sequence ID" value="VVD78332.1"/>
    <property type="molecule type" value="Genomic_DNA"/>
</dbReference>
<dbReference type="Pfam" id="PF21070">
    <property type="entry name" value="IcmF_helical"/>
    <property type="match status" value="1"/>
</dbReference>
<dbReference type="Proteomes" id="UP000414233">
    <property type="component" value="Unassembled WGS sequence"/>
</dbReference>
<dbReference type="InterPro" id="IPR010623">
    <property type="entry name" value="IcmF_C"/>
</dbReference>
<evidence type="ECO:0000256" key="2">
    <source>
        <dbReference type="SAM" id="Phobius"/>
    </source>
</evidence>
<feature type="transmembrane region" description="Helical" evidence="2">
    <location>
        <begin position="373"/>
        <end position="398"/>
    </location>
</feature>
<evidence type="ECO:0000313" key="6">
    <source>
        <dbReference type="EMBL" id="VVD78332.1"/>
    </source>
</evidence>
<evidence type="ECO:0000313" key="7">
    <source>
        <dbReference type="Proteomes" id="UP000414233"/>
    </source>
</evidence>
<dbReference type="PANTHER" id="PTHR36153:SF1">
    <property type="entry name" value="TYPE VI SECRETION SYSTEM COMPONENT TSSM1"/>
    <property type="match status" value="1"/>
</dbReference>
<proteinExistence type="predicted"/>
<dbReference type="PANTHER" id="PTHR36153">
    <property type="entry name" value="INNER MEMBRANE PROTEIN-RELATED"/>
    <property type="match status" value="1"/>
</dbReference>
<feature type="transmembrane region" description="Helical" evidence="2">
    <location>
        <begin position="38"/>
        <end position="57"/>
    </location>
</feature>
<dbReference type="OrthoDB" id="9758229at2"/>
<evidence type="ECO:0000259" key="3">
    <source>
        <dbReference type="Pfam" id="PF06744"/>
    </source>
</evidence>
<feature type="region of interest" description="Disordered" evidence="1">
    <location>
        <begin position="1103"/>
        <end position="1137"/>
    </location>
</feature>
<keyword evidence="2" id="KW-1133">Transmembrane helix</keyword>
<sequence>MTKFRIDVFSYLLVAIAVGALVWFKGDLFWLDTETKKTLAIVALCAFLVAMALYFGFEPRREEADASRRLTKLLHWNPARLTGTTQALLVPEHVKALEKGTSAALLRLRDELRVRHGLRWRYRQPWLLLTGDDAVIARLMSDFADQGWLVTPDAVLLWSKNGADGRPDANWLKQLYQLRRGRPVDAVVLALDGTQDLSGRQRGADAHHANLAAIAEALHWAAPVYLLDVAQTDDVAQGATPVIGCEFPRQADAPAIEAALLSVRAQLADRGVAQLVRNGLDRYAAELSERLDTRCAPLASWIAGSPASVRRQSVRGVYFAPYPSEAGAVADSAPADAASDAASNAGAFAPDSADLPLWQHIGRVARRAPGRRIGWHPVTVFSTVALCALGLWSAGMLVSGLSNARELHLSEQAVRALASAPDAATRLRALLALQQRIDLYDERTRDRAPLHTRFGLNRDADVLAALWRPYAQASQRVLVTPVKQSLEAELADLSQMQTTEHDNPAIDLALDGHKALKTYLMLAEPGRADAAFMTPLLARYWRADADMPTGETLDLAERLLGFYARHLPAHEDWRIAPHAELVSASRQTLLAAIGVKNSEDTIYQGILDALGNKYPDQSLASLTSGTDTRGLLRASAIVPGAFTRQAYAGSVEAAIDAAAKRGEVAGDWVLAGVQAARPQAPALSVDARKAALRSRYFADYAGYWQQFMNTLQWAPAPTLPAAIEQLKLMADARQSPVIALMKSLEYQGGAGALTASLSDTLVTKAQNMLGSKIEAPQMAKPDPAGPLGASFGPVLRLVAQGDANAPANGELSLQRFMERVTALRLRLQQISDSPDADAQARQAAQSLFQGGSSPLADTQAYAALLAASLGEQWAGMGDALFVRPVAQATQTVLRPAQASFNEAWRQTIVATWDRSFAGRYPFADTDNDASLPELARFLRPQGGLIASFLGAQLAGVLELQGDQWVPASTGGRTLPFDPAFLAAVNTLQRIAVHLLAQGEPQYRFDLKPVPTPGVTDTVFTLDGQRLHYYNQQESWQALTWPSGDSQHLGTGLTWQTETAGTTQRHAFGGRWGLVRMLEQARVEPLDNATYQLTWQGVPQTNALTRSDTAARTQDDDAAGDAAEDADRLVAQGPRAPAPETLTYPLRYLMRTDVGRGPLDLLALRGFVLPQRVFMDRTPGA</sequence>
<dbReference type="InterPro" id="IPR009612">
    <property type="entry name" value="IcmF-rel"/>
</dbReference>
<organism evidence="6 7">
    <name type="scientific">Pandoraea terrae</name>
    <dbReference type="NCBI Taxonomy" id="1537710"/>
    <lineage>
        <taxon>Bacteria</taxon>
        <taxon>Pseudomonadati</taxon>
        <taxon>Pseudomonadota</taxon>
        <taxon>Betaproteobacteria</taxon>
        <taxon>Burkholderiales</taxon>
        <taxon>Burkholderiaceae</taxon>
        <taxon>Pandoraea</taxon>
    </lineage>
</organism>
<dbReference type="RefSeq" id="WP_150695885.1">
    <property type="nucleotide sequence ID" value="NZ_CABPRZ010000003.1"/>
</dbReference>
<gene>
    <name evidence="6" type="ORF">PTE30175_00928</name>
</gene>
<keyword evidence="2" id="KW-0812">Transmembrane</keyword>
<keyword evidence="2" id="KW-0472">Membrane</keyword>
<evidence type="ECO:0000259" key="5">
    <source>
        <dbReference type="Pfam" id="PF21070"/>
    </source>
</evidence>
<feature type="transmembrane region" description="Helical" evidence="2">
    <location>
        <begin position="9"/>
        <end position="26"/>
    </location>
</feature>
<feature type="domain" description="Type VI secretion system IcmF C-terminal" evidence="3">
    <location>
        <begin position="1004"/>
        <end position="1095"/>
    </location>
</feature>
<evidence type="ECO:0000256" key="1">
    <source>
        <dbReference type="SAM" id="MobiDB-lite"/>
    </source>
</evidence>
<dbReference type="AlphaFoldDB" id="A0A5E4STP5"/>
<dbReference type="Pfam" id="PF06761">
    <property type="entry name" value="IcmF-related"/>
    <property type="match status" value="1"/>
</dbReference>
<protein>
    <submittedName>
        <fullName evidence="6">Type VI secretion protein VasK</fullName>
    </submittedName>
</protein>
<feature type="domain" description="IcmF-related" evidence="4">
    <location>
        <begin position="427"/>
        <end position="747"/>
    </location>
</feature>
<dbReference type="Pfam" id="PF06744">
    <property type="entry name" value="IcmF_C"/>
    <property type="match status" value="1"/>
</dbReference>
<feature type="domain" description="Type VI secretion system component TssM1 helical" evidence="5">
    <location>
        <begin position="895"/>
        <end position="999"/>
    </location>
</feature>
<dbReference type="InterPro" id="IPR048677">
    <property type="entry name" value="TssM1_hel"/>
</dbReference>
<reference evidence="6 7" key="1">
    <citation type="submission" date="2019-08" db="EMBL/GenBank/DDBJ databases">
        <authorList>
            <person name="Peeters C."/>
        </authorList>
    </citation>
    <scope>NUCLEOTIDE SEQUENCE [LARGE SCALE GENOMIC DNA]</scope>
    <source>
        <strain evidence="6 7">LMG 30175</strain>
    </source>
</reference>
<name>A0A5E4STP5_9BURK</name>
<evidence type="ECO:0000259" key="4">
    <source>
        <dbReference type="Pfam" id="PF06761"/>
    </source>
</evidence>
<dbReference type="InterPro" id="IPR053156">
    <property type="entry name" value="T6SS_TssM-like"/>
</dbReference>